<organism evidence="2 3">
    <name type="scientific">Rosistilla ulvae</name>
    <dbReference type="NCBI Taxonomy" id="1930277"/>
    <lineage>
        <taxon>Bacteria</taxon>
        <taxon>Pseudomonadati</taxon>
        <taxon>Planctomycetota</taxon>
        <taxon>Planctomycetia</taxon>
        <taxon>Pirellulales</taxon>
        <taxon>Pirellulaceae</taxon>
        <taxon>Rosistilla</taxon>
    </lineage>
</organism>
<dbReference type="Pfam" id="PF01408">
    <property type="entry name" value="GFO_IDH_MocA"/>
    <property type="match status" value="1"/>
</dbReference>
<dbReference type="InterPro" id="IPR036291">
    <property type="entry name" value="NAD(P)-bd_dom_sf"/>
</dbReference>
<evidence type="ECO:0000313" key="3">
    <source>
        <dbReference type="Proteomes" id="UP000319557"/>
    </source>
</evidence>
<dbReference type="RefSeq" id="WP_145343370.1">
    <property type="nucleotide sequence ID" value="NZ_CP036261.1"/>
</dbReference>
<proteinExistence type="predicted"/>
<dbReference type="KEGG" id="ruv:EC9_13560"/>
<keyword evidence="2" id="KW-0560">Oxidoreductase</keyword>
<dbReference type="SUPFAM" id="SSF55347">
    <property type="entry name" value="Glyceraldehyde-3-phosphate dehydrogenase-like, C-terminal domain"/>
    <property type="match status" value="1"/>
</dbReference>
<feature type="domain" description="Gfo/Idh/MocA-like oxidoreductase N-terminal" evidence="1">
    <location>
        <begin position="36"/>
        <end position="154"/>
    </location>
</feature>
<dbReference type="AlphaFoldDB" id="A0A517LX40"/>
<dbReference type="InterPro" id="IPR006311">
    <property type="entry name" value="TAT_signal"/>
</dbReference>
<evidence type="ECO:0000313" key="2">
    <source>
        <dbReference type="EMBL" id="QDS87179.1"/>
    </source>
</evidence>
<evidence type="ECO:0000259" key="1">
    <source>
        <dbReference type="Pfam" id="PF01408"/>
    </source>
</evidence>
<dbReference type="Gene3D" id="3.30.360.10">
    <property type="entry name" value="Dihydrodipicolinate Reductase, domain 2"/>
    <property type="match status" value="1"/>
</dbReference>
<gene>
    <name evidence="2" type="primary">ligC_1</name>
    <name evidence="2" type="ORF">EC9_13560</name>
</gene>
<dbReference type="PANTHER" id="PTHR43818:SF5">
    <property type="entry name" value="OXIDOREDUCTASE FAMILY PROTEIN"/>
    <property type="match status" value="1"/>
</dbReference>
<dbReference type="GO" id="GO:0000166">
    <property type="term" value="F:nucleotide binding"/>
    <property type="evidence" value="ECO:0007669"/>
    <property type="project" value="InterPro"/>
</dbReference>
<name>A0A517LX40_9BACT</name>
<accession>A0A517LX40</accession>
<dbReference type="EMBL" id="CP036261">
    <property type="protein sequence ID" value="QDS87179.1"/>
    <property type="molecule type" value="Genomic_DNA"/>
</dbReference>
<dbReference type="InterPro" id="IPR050463">
    <property type="entry name" value="Gfo/Idh/MocA_oxidrdct_glycsds"/>
</dbReference>
<dbReference type="InterPro" id="IPR000683">
    <property type="entry name" value="Gfo/Idh/MocA-like_OxRdtase_N"/>
</dbReference>
<dbReference type="Proteomes" id="UP000319557">
    <property type="component" value="Chromosome"/>
</dbReference>
<sequence length="481" mass="52684">MTQATRRQFVASGLAAGAVATLPGRRANAALANDEINVGFISCGGRSNELMGYFEKVPGVNIAGLCDPDQARLSRSSRRFPKAQTWKDLRDLIASDSIDAVVVATCNHWHCLATIWAMEAGKDVYVEKPLSHSQWEGRQTVAAARKYDRICQVGTQQRSDPMQAEIQKYLHDDKALGAIQAVRVNRYGLRGSIGRRTEPLQIDKSVAYDLWLGPAQDEPIFRNNLQYDWHWDWNTGSGEMGNWGVHVLDDVRNNVFQDRVALPKQILGGGGRVVLGDAGQTPNVHFAYFDTGSIPVVIGLSNLPDKAGSKKSPAHPGPGSGYVVYCEGGRLEGQRGRAQAFDADGKKLASFKGSGGNVLHQANFIDAVRAHDRSLLNTEVAVGNDSTGWCNLANIAFRAGRPYSPQDAASVELPQWNTLIGEMDQHLKSHDLSLDNSEIQMSHLLTLDEKTEQFVGDDADAANAFLKRKYREGYEVPTIQA</sequence>
<protein>
    <submittedName>
        <fullName evidence="2">4-carboxy-2-hydroxymuconate-6-semialdehyde dehydrogenase</fullName>
        <ecNumber evidence="2">1.1.1.312</ecNumber>
    </submittedName>
</protein>
<dbReference type="PANTHER" id="PTHR43818">
    <property type="entry name" value="BCDNA.GH03377"/>
    <property type="match status" value="1"/>
</dbReference>
<dbReference type="PROSITE" id="PS51318">
    <property type="entry name" value="TAT"/>
    <property type="match status" value="1"/>
</dbReference>
<reference evidence="2 3" key="1">
    <citation type="submission" date="2019-02" db="EMBL/GenBank/DDBJ databases">
        <title>Deep-cultivation of Planctomycetes and their phenomic and genomic characterization uncovers novel biology.</title>
        <authorList>
            <person name="Wiegand S."/>
            <person name="Jogler M."/>
            <person name="Boedeker C."/>
            <person name="Pinto D."/>
            <person name="Vollmers J."/>
            <person name="Rivas-Marin E."/>
            <person name="Kohn T."/>
            <person name="Peeters S.H."/>
            <person name="Heuer A."/>
            <person name="Rast P."/>
            <person name="Oberbeckmann S."/>
            <person name="Bunk B."/>
            <person name="Jeske O."/>
            <person name="Meyerdierks A."/>
            <person name="Storesund J.E."/>
            <person name="Kallscheuer N."/>
            <person name="Luecker S."/>
            <person name="Lage O.M."/>
            <person name="Pohl T."/>
            <person name="Merkel B.J."/>
            <person name="Hornburger P."/>
            <person name="Mueller R.-W."/>
            <person name="Bruemmer F."/>
            <person name="Labrenz M."/>
            <person name="Spormann A.M."/>
            <person name="Op den Camp H."/>
            <person name="Overmann J."/>
            <person name="Amann R."/>
            <person name="Jetten M.S.M."/>
            <person name="Mascher T."/>
            <person name="Medema M.H."/>
            <person name="Devos D.P."/>
            <person name="Kaster A.-K."/>
            <person name="Ovreas L."/>
            <person name="Rohde M."/>
            <person name="Galperin M.Y."/>
            <person name="Jogler C."/>
        </authorList>
    </citation>
    <scope>NUCLEOTIDE SEQUENCE [LARGE SCALE GENOMIC DNA]</scope>
    <source>
        <strain evidence="2 3">EC9</strain>
    </source>
</reference>
<dbReference type="OrthoDB" id="9788246at2"/>
<dbReference type="EC" id="1.1.1.312" evidence="2"/>
<dbReference type="GO" id="GO:0050606">
    <property type="term" value="F:4-carboxy-2-hydroxymuconate semialdehyde hemiacetal dehydrogenase activity"/>
    <property type="evidence" value="ECO:0007669"/>
    <property type="project" value="UniProtKB-EC"/>
</dbReference>
<dbReference type="Gene3D" id="3.40.50.720">
    <property type="entry name" value="NAD(P)-binding Rossmann-like Domain"/>
    <property type="match status" value="1"/>
</dbReference>
<keyword evidence="3" id="KW-1185">Reference proteome</keyword>
<dbReference type="SUPFAM" id="SSF51735">
    <property type="entry name" value="NAD(P)-binding Rossmann-fold domains"/>
    <property type="match status" value="1"/>
</dbReference>